<dbReference type="PANTHER" id="PTHR11067">
    <property type="entry name" value="INOSINE TRIPHOSPHATE PYROPHOSPHATASE/HAM1 PROTEIN"/>
    <property type="match status" value="1"/>
</dbReference>
<dbReference type="Pfam" id="PF01725">
    <property type="entry name" value="Ham1p_like"/>
    <property type="match status" value="1"/>
</dbReference>
<dbReference type="Proteomes" id="UP000294947">
    <property type="component" value="Unassembled WGS sequence"/>
</dbReference>
<dbReference type="PANTHER" id="PTHR11067:SF9">
    <property type="entry name" value="INOSINE TRIPHOSPHATE PYROPHOSPHATASE"/>
    <property type="match status" value="1"/>
</dbReference>
<comment type="similarity">
    <text evidence="1">Belongs to the HAM1 NTPase family.</text>
</comment>
<dbReference type="EMBL" id="SMKW01000071">
    <property type="protein sequence ID" value="TDD40308.1"/>
    <property type="molecule type" value="Genomic_DNA"/>
</dbReference>
<organism evidence="3 4">
    <name type="scientific">Saccharopolyspora elongata</name>
    <dbReference type="NCBI Taxonomy" id="2530387"/>
    <lineage>
        <taxon>Bacteria</taxon>
        <taxon>Bacillati</taxon>
        <taxon>Actinomycetota</taxon>
        <taxon>Actinomycetes</taxon>
        <taxon>Pseudonocardiales</taxon>
        <taxon>Pseudonocardiaceae</taxon>
        <taxon>Saccharopolyspora</taxon>
    </lineage>
</organism>
<reference evidence="3 4" key="1">
    <citation type="submission" date="2019-03" db="EMBL/GenBank/DDBJ databases">
        <title>Draft genome sequences of novel Actinobacteria.</title>
        <authorList>
            <person name="Sahin N."/>
            <person name="Ay H."/>
            <person name="Saygin H."/>
        </authorList>
    </citation>
    <scope>NUCLEOTIDE SEQUENCE [LARGE SCALE GENOMIC DNA]</scope>
    <source>
        <strain evidence="3 4">7K502</strain>
    </source>
</reference>
<dbReference type="SUPFAM" id="SSF52972">
    <property type="entry name" value="ITPase-like"/>
    <property type="match status" value="1"/>
</dbReference>
<dbReference type="CDD" id="cd00515">
    <property type="entry name" value="HAM1"/>
    <property type="match status" value="1"/>
</dbReference>
<dbReference type="GO" id="GO:0009143">
    <property type="term" value="P:nucleoside triphosphate catabolic process"/>
    <property type="evidence" value="ECO:0007669"/>
    <property type="project" value="InterPro"/>
</dbReference>
<dbReference type="RefSeq" id="WP_132493135.1">
    <property type="nucleotide sequence ID" value="NZ_SMKW01000071.1"/>
</dbReference>
<evidence type="ECO:0000313" key="4">
    <source>
        <dbReference type="Proteomes" id="UP000294947"/>
    </source>
</evidence>
<keyword evidence="4" id="KW-1185">Reference proteome</keyword>
<evidence type="ECO:0000313" key="3">
    <source>
        <dbReference type="EMBL" id="TDD40308.1"/>
    </source>
</evidence>
<sequence length="204" mass="22076">MTSTLTLITGNVNKAREFTDILGIDVALFKTDLVEIQSLDVAEVVRSKAAAAYNTVGSPVLVDDTGLNLHAWGEYPGALIKWVIKEVGAQGLLDMAATVTDRRTTVTTAIGYADANGIQVFVGSLDGTLTTEPRGSNGFGYDPIFQPKGEPLTYAEMDPAYKNEISHRRKAVDQLREVLADVFPDIEPACLADECDGWDRPADR</sequence>
<protein>
    <submittedName>
        <fullName evidence="3">Non-canonical purine NTP pyrophosphatase</fullName>
    </submittedName>
</protein>
<dbReference type="Gene3D" id="3.90.950.10">
    <property type="match status" value="1"/>
</dbReference>
<gene>
    <name evidence="3" type="ORF">E1288_35860</name>
</gene>
<proteinExistence type="inferred from homology"/>
<name>A0A4R4Y7B3_9PSEU</name>
<dbReference type="AlphaFoldDB" id="A0A4R4Y7B3"/>
<dbReference type="OrthoDB" id="9807456at2"/>
<dbReference type="GO" id="GO:0047429">
    <property type="term" value="F:nucleoside triphosphate diphosphatase activity"/>
    <property type="evidence" value="ECO:0007669"/>
    <property type="project" value="InterPro"/>
</dbReference>
<evidence type="ECO:0000256" key="2">
    <source>
        <dbReference type="ARBA" id="ARBA00022801"/>
    </source>
</evidence>
<keyword evidence="2" id="KW-0378">Hydrolase</keyword>
<accession>A0A4R4Y7B3</accession>
<dbReference type="GO" id="GO:0005737">
    <property type="term" value="C:cytoplasm"/>
    <property type="evidence" value="ECO:0007669"/>
    <property type="project" value="TreeGrafter"/>
</dbReference>
<dbReference type="InterPro" id="IPR029001">
    <property type="entry name" value="ITPase-like_fam"/>
</dbReference>
<evidence type="ECO:0000256" key="1">
    <source>
        <dbReference type="ARBA" id="ARBA00008023"/>
    </source>
</evidence>
<comment type="caution">
    <text evidence="3">The sequence shown here is derived from an EMBL/GenBank/DDBJ whole genome shotgun (WGS) entry which is preliminary data.</text>
</comment>
<dbReference type="InterPro" id="IPR002637">
    <property type="entry name" value="RdgB/HAM1"/>
</dbReference>